<name>A0A544THE2_9BACI</name>
<organism evidence="5 6">
    <name type="scientific">Psychrobacillus lasiicapitis</name>
    <dbReference type="NCBI Taxonomy" id="1636719"/>
    <lineage>
        <taxon>Bacteria</taxon>
        <taxon>Bacillati</taxon>
        <taxon>Bacillota</taxon>
        <taxon>Bacilli</taxon>
        <taxon>Bacillales</taxon>
        <taxon>Bacillaceae</taxon>
        <taxon>Psychrobacillus</taxon>
    </lineage>
</organism>
<evidence type="ECO:0000256" key="2">
    <source>
        <dbReference type="ARBA" id="ARBA00022723"/>
    </source>
</evidence>
<evidence type="ECO:0000256" key="4">
    <source>
        <dbReference type="ARBA" id="ARBA00022842"/>
    </source>
</evidence>
<keyword evidence="4" id="KW-0460">Magnesium</keyword>
<reference evidence="5 6" key="1">
    <citation type="submission" date="2019-05" db="EMBL/GenBank/DDBJ databases">
        <title>Psychrobacillus vulpis sp. nov., a new species isolated from feces of a red fox that inhabits in The Tablas de Daimiel Natural Park, Albacete, Spain.</title>
        <authorList>
            <person name="Rodriguez M."/>
            <person name="Reina J.C."/>
            <person name="Bejar V."/>
            <person name="Llamas I."/>
        </authorList>
    </citation>
    <scope>NUCLEOTIDE SEQUENCE [LARGE SCALE GENOMIC DNA]</scope>
    <source>
        <strain evidence="5 6">NEAU-3TGS17</strain>
    </source>
</reference>
<keyword evidence="2" id="KW-0479">Metal-binding</keyword>
<keyword evidence="6" id="KW-1185">Reference proteome</keyword>
<evidence type="ECO:0000256" key="1">
    <source>
        <dbReference type="ARBA" id="ARBA00009184"/>
    </source>
</evidence>
<gene>
    <name evidence="5" type="ORF">FG382_01590</name>
</gene>
<proteinExistence type="inferred from homology"/>
<comment type="caution">
    <text evidence="5">The sequence shown here is derived from an EMBL/GenBank/DDBJ whole genome shotgun (WGS) entry which is preliminary data.</text>
</comment>
<protein>
    <submittedName>
        <fullName evidence="5">HAD-IB family hydrolase</fullName>
    </submittedName>
</protein>
<dbReference type="Proteomes" id="UP000317316">
    <property type="component" value="Unassembled WGS sequence"/>
</dbReference>
<dbReference type="RefSeq" id="WP_142537121.1">
    <property type="nucleotide sequence ID" value="NZ_BMIE01000002.1"/>
</dbReference>
<dbReference type="OrthoDB" id="9794212at2"/>
<dbReference type="PANTHER" id="PTHR43344">
    <property type="entry name" value="PHOSPHOSERINE PHOSPHATASE"/>
    <property type="match status" value="1"/>
</dbReference>
<dbReference type="InterPro" id="IPR023214">
    <property type="entry name" value="HAD_sf"/>
</dbReference>
<evidence type="ECO:0000256" key="3">
    <source>
        <dbReference type="ARBA" id="ARBA00022801"/>
    </source>
</evidence>
<evidence type="ECO:0000313" key="5">
    <source>
        <dbReference type="EMBL" id="TQR16877.1"/>
    </source>
</evidence>
<dbReference type="InterPro" id="IPR036412">
    <property type="entry name" value="HAD-like_sf"/>
</dbReference>
<dbReference type="EMBL" id="VDGH01000001">
    <property type="protein sequence ID" value="TQR16877.1"/>
    <property type="molecule type" value="Genomic_DNA"/>
</dbReference>
<sequence length="219" mass="25358">MRVAIFDFDGTLYAEETFKLLMNHLKEHPLYQTKYKRFYRSIVPPYIANKIRLYPDAKMKARSMQLYIEAFDGIAEKEMVTYFDELTTAVQKDFNQTVLARLEKHQAENIHILLVSGAYTQFLHQVTAGISFNQIIGTEIFYKDSKVDTKTFIDHVNGTRKTEHILQALEGQPIDWENSYAYGDSFSDLPVLELVGNPIAVKPEEKLLNVAKERGWEII</sequence>
<dbReference type="GO" id="GO:0046872">
    <property type="term" value="F:metal ion binding"/>
    <property type="evidence" value="ECO:0007669"/>
    <property type="project" value="UniProtKB-KW"/>
</dbReference>
<dbReference type="Gene3D" id="3.40.50.1000">
    <property type="entry name" value="HAD superfamily/HAD-like"/>
    <property type="match status" value="1"/>
</dbReference>
<dbReference type="SUPFAM" id="SSF56784">
    <property type="entry name" value="HAD-like"/>
    <property type="match status" value="1"/>
</dbReference>
<dbReference type="PANTHER" id="PTHR43344:SF13">
    <property type="entry name" value="PHOSPHATASE RV3661-RELATED"/>
    <property type="match status" value="1"/>
</dbReference>
<keyword evidence="3 5" id="KW-0378">Hydrolase</keyword>
<dbReference type="InterPro" id="IPR050582">
    <property type="entry name" value="HAD-like_SerB"/>
</dbReference>
<dbReference type="NCBIfam" id="TIGR01490">
    <property type="entry name" value="HAD-SF-IB-hyp1"/>
    <property type="match status" value="1"/>
</dbReference>
<dbReference type="Gene3D" id="1.20.1440.100">
    <property type="entry name" value="SG protein - dephosphorylation function"/>
    <property type="match status" value="1"/>
</dbReference>
<dbReference type="AlphaFoldDB" id="A0A544THE2"/>
<dbReference type="Pfam" id="PF12710">
    <property type="entry name" value="HAD"/>
    <property type="match status" value="1"/>
</dbReference>
<dbReference type="NCBIfam" id="TIGR01488">
    <property type="entry name" value="HAD-SF-IB"/>
    <property type="match status" value="1"/>
</dbReference>
<accession>A0A544THE2</accession>
<dbReference type="GO" id="GO:0016787">
    <property type="term" value="F:hydrolase activity"/>
    <property type="evidence" value="ECO:0007669"/>
    <property type="project" value="UniProtKB-KW"/>
</dbReference>
<dbReference type="InterPro" id="IPR006385">
    <property type="entry name" value="HAD_hydro_SerB1"/>
</dbReference>
<evidence type="ECO:0000313" key="6">
    <source>
        <dbReference type="Proteomes" id="UP000317316"/>
    </source>
</evidence>
<comment type="similarity">
    <text evidence="1">Belongs to the HAD-like hydrolase superfamily. SerB family.</text>
</comment>